<dbReference type="InterPro" id="IPR036322">
    <property type="entry name" value="WD40_repeat_dom_sf"/>
</dbReference>
<dbReference type="PANTHER" id="PTHR13720">
    <property type="entry name" value="WD-40 REPEAT PROTEIN"/>
    <property type="match status" value="1"/>
</dbReference>
<dbReference type="InterPro" id="IPR001680">
    <property type="entry name" value="WD40_rpt"/>
</dbReference>
<dbReference type="InterPro" id="IPR015943">
    <property type="entry name" value="WD40/YVTN_repeat-like_dom_sf"/>
</dbReference>
<dbReference type="Gene3D" id="2.130.10.10">
    <property type="entry name" value="YVTN repeat-like/Quinoprotein amine dehydrogenase"/>
    <property type="match status" value="1"/>
</dbReference>
<evidence type="ECO:0000256" key="1">
    <source>
        <dbReference type="ARBA" id="ARBA00004138"/>
    </source>
</evidence>
<feature type="region of interest" description="Disordered" evidence="6">
    <location>
        <begin position="1"/>
        <end position="178"/>
    </location>
</feature>
<keyword evidence="4" id="KW-0966">Cell projection</keyword>
<feature type="compositionally biased region" description="Basic and acidic residues" evidence="6">
    <location>
        <begin position="122"/>
        <end position="143"/>
    </location>
</feature>
<gene>
    <name evidence="7" type="ORF">DPMN_187301</name>
</gene>
<accession>A0A9D4DRA6</accession>
<dbReference type="AlphaFoldDB" id="A0A9D4DRA6"/>
<protein>
    <recommendedName>
        <fullName evidence="5">Cilia- and flagella-associated protein 251</fullName>
    </recommendedName>
</protein>
<dbReference type="Pfam" id="PF00400">
    <property type="entry name" value="WD40"/>
    <property type="match status" value="1"/>
</dbReference>
<evidence type="ECO:0000256" key="6">
    <source>
        <dbReference type="SAM" id="MobiDB-lite"/>
    </source>
</evidence>
<evidence type="ECO:0000256" key="4">
    <source>
        <dbReference type="ARBA" id="ARBA00023273"/>
    </source>
</evidence>
<dbReference type="EMBL" id="JAIWYP010000010">
    <property type="protein sequence ID" value="KAH3752677.1"/>
    <property type="molecule type" value="Genomic_DNA"/>
</dbReference>
<reference evidence="7" key="1">
    <citation type="journal article" date="2019" name="bioRxiv">
        <title>The Genome of the Zebra Mussel, Dreissena polymorpha: A Resource for Invasive Species Research.</title>
        <authorList>
            <person name="McCartney M.A."/>
            <person name="Auch B."/>
            <person name="Kono T."/>
            <person name="Mallez S."/>
            <person name="Zhang Y."/>
            <person name="Obille A."/>
            <person name="Becker A."/>
            <person name="Abrahante J.E."/>
            <person name="Garbe J."/>
            <person name="Badalamenti J.P."/>
            <person name="Herman A."/>
            <person name="Mangelson H."/>
            <person name="Liachko I."/>
            <person name="Sullivan S."/>
            <person name="Sone E.D."/>
            <person name="Koren S."/>
            <person name="Silverstein K.A.T."/>
            <person name="Beckman K.B."/>
            <person name="Gohl D.M."/>
        </authorList>
    </citation>
    <scope>NUCLEOTIDE SEQUENCE</scope>
    <source>
        <strain evidence="7">Duluth1</strain>
        <tissue evidence="7">Whole animal</tissue>
    </source>
</reference>
<feature type="compositionally biased region" description="Acidic residues" evidence="6">
    <location>
        <begin position="46"/>
        <end position="74"/>
    </location>
</feature>
<evidence type="ECO:0000256" key="5">
    <source>
        <dbReference type="ARBA" id="ARBA00040994"/>
    </source>
</evidence>
<feature type="compositionally biased region" description="Polar residues" evidence="6">
    <location>
        <begin position="144"/>
        <end position="156"/>
    </location>
</feature>
<sequence>MADEEGRQSESPTADDAGRKSTSPEPVEATDEFHDVHDLNQNATTEGDEANENGVPGEDELDTTQPETAEDEQIMEPTESGENLDDTEVAPEEDAEEQLTGGDDLPAQLEMDAEEPEQYKATIKEPKPESPEHKQKSDSEQKTMSESPKPSVTADTQVRRIPDAPQIPSPERAESELEGTMSNTALNIIWSFGLNRNVPVLNLTDNTRKVIMYTCAHVGILYDFNSNRQHILQGHSNPITCTCVSEDKRWLVTGDQGKDSMVIVWDTYTGVPIQTIFDTTDGASGGVVAVGMTPDAKYLATLSAAKSQVLSIWDWTVDGDTPLCSAELKPSYGVQDFILFNPEDIHYLVTNSDSQVIFYSWSNGHMEYFAPPLTDQDFNKQVGRYSQSIFQRNSSRALTATSIGNLVVWDNNKPITKVISSEPSANKKALKIIRLQERGINVITTTDKYIVVGDVAGHVKFFDQSLKLVHWYQDLNLGPVAAISFAFNPDFMPVQS</sequence>
<comment type="subcellular location">
    <subcellularLocation>
        <location evidence="1">Cell projection</location>
        <location evidence="1">Cilium</location>
    </subcellularLocation>
</comment>
<keyword evidence="8" id="KW-1185">Reference proteome</keyword>
<dbReference type="SMART" id="SM00320">
    <property type="entry name" value="WD40"/>
    <property type="match status" value="4"/>
</dbReference>
<evidence type="ECO:0000256" key="3">
    <source>
        <dbReference type="ARBA" id="ARBA00022737"/>
    </source>
</evidence>
<dbReference type="GO" id="GO:0031514">
    <property type="term" value="C:motile cilium"/>
    <property type="evidence" value="ECO:0007669"/>
    <property type="project" value="TreeGrafter"/>
</dbReference>
<evidence type="ECO:0000256" key="2">
    <source>
        <dbReference type="ARBA" id="ARBA00022574"/>
    </source>
</evidence>
<dbReference type="PANTHER" id="PTHR13720:SF13">
    <property type="entry name" value="CILIA- AND FLAGELLA-ASSOCIATED PROTEIN 251"/>
    <property type="match status" value="1"/>
</dbReference>
<keyword evidence="3" id="KW-0677">Repeat</keyword>
<dbReference type="Proteomes" id="UP000828390">
    <property type="component" value="Unassembled WGS sequence"/>
</dbReference>
<organism evidence="7 8">
    <name type="scientific">Dreissena polymorpha</name>
    <name type="common">Zebra mussel</name>
    <name type="synonym">Mytilus polymorpha</name>
    <dbReference type="NCBI Taxonomy" id="45954"/>
    <lineage>
        <taxon>Eukaryota</taxon>
        <taxon>Metazoa</taxon>
        <taxon>Spiralia</taxon>
        <taxon>Lophotrochozoa</taxon>
        <taxon>Mollusca</taxon>
        <taxon>Bivalvia</taxon>
        <taxon>Autobranchia</taxon>
        <taxon>Heteroconchia</taxon>
        <taxon>Euheterodonta</taxon>
        <taxon>Imparidentia</taxon>
        <taxon>Neoheterodontei</taxon>
        <taxon>Myida</taxon>
        <taxon>Dreissenoidea</taxon>
        <taxon>Dreissenidae</taxon>
        <taxon>Dreissena</taxon>
    </lineage>
</organism>
<dbReference type="FunFam" id="2.130.10.10:FF:000427">
    <property type="entry name" value="WD repeat domain 66"/>
    <property type="match status" value="1"/>
</dbReference>
<comment type="caution">
    <text evidence="7">The sequence shown here is derived from an EMBL/GenBank/DDBJ whole genome shotgun (WGS) entry which is preliminary data.</text>
</comment>
<evidence type="ECO:0000313" key="8">
    <source>
        <dbReference type="Proteomes" id="UP000828390"/>
    </source>
</evidence>
<dbReference type="InterPro" id="IPR050630">
    <property type="entry name" value="WD_repeat_EMAP"/>
</dbReference>
<reference evidence="7" key="2">
    <citation type="submission" date="2020-11" db="EMBL/GenBank/DDBJ databases">
        <authorList>
            <person name="McCartney M.A."/>
            <person name="Auch B."/>
            <person name="Kono T."/>
            <person name="Mallez S."/>
            <person name="Becker A."/>
            <person name="Gohl D.M."/>
            <person name="Silverstein K.A.T."/>
            <person name="Koren S."/>
            <person name="Bechman K.B."/>
            <person name="Herman A."/>
            <person name="Abrahante J.E."/>
            <person name="Garbe J."/>
        </authorList>
    </citation>
    <scope>NUCLEOTIDE SEQUENCE</scope>
    <source>
        <strain evidence="7">Duluth1</strain>
        <tissue evidence="7">Whole animal</tissue>
    </source>
</reference>
<dbReference type="SUPFAM" id="SSF50978">
    <property type="entry name" value="WD40 repeat-like"/>
    <property type="match status" value="1"/>
</dbReference>
<keyword evidence="2" id="KW-0853">WD repeat</keyword>
<evidence type="ECO:0000313" key="7">
    <source>
        <dbReference type="EMBL" id="KAH3752677.1"/>
    </source>
</evidence>
<name>A0A9D4DRA6_DREPO</name>
<feature type="compositionally biased region" description="Acidic residues" evidence="6">
    <location>
        <begin position="82"/>
        <end position="97"/>
    </location>
</feature>
<proteinExistence type="predicted"/>